<dbReference type="Gene3D" id="1.20.120.1630">
    <property type="match status" value="1"/>
</dbReference>
<gene>
    <name evidence="6" type="ORF">NYR99_04505</name>
</gene>
<evidence type="ECO:0000256" key="2">
    <source>
        <dbReference type="ARBA" id="ARBA00022692"/>
    </source>
</evidence>
<dbReference type="EMBL" id="CP103840">
    <property type="protein sequence ID" value="WOB28520.1"/>
    <property type="molecule type" value="Genomic_DNA"/>
</dbReference>
<evidence type="ECO:0000313" key="7">
    <source>
        <dbReference type="Proteomes" id="UP001304534"/>
    </source>
</evidence>
<accession>A0ABZ0DJ95</accession>
<feature type="transmembrane region" description="Helical" evidence="5">
    <location>
        <begin position="34"/>
        <end position="51"/>
    </location>
</feature>
<proteinExistence type="predicted"/>
<dbReference type="Proteomes" id="UP001304534">
    <property type="component" value="Chromosome"/>
</dbReference>
<keyword evidence="2 5" id="KW-0812">Transmembrane</keyword>
<organism evidence="6 7">
    <name type="scientific">Xanthomonas dyei</name>
    <dbReference type="NCBI Taxonomy" id="743699"/>
    <lineage>
        <taxon>Bacteria</taxon>
        <taxon>Pseudomonadati</taxon>
        <taxon>Pseudomonadota</taxon>
        <taxon>Gammaproteobacteria</taxon>
        <taxon>Lysobacterales</taxon>
        <taxon>Lysobacteraceae</taxon>
        <taxon>Xanthomonas</taxon>
    </lineage>
</organism>
<dbReference type="InterPro" id="IPR007318">
    <property type="entry name" value="Phopholipid_MeTrfase"/>
</dbReference>
<reference evidence="6 7" key="1">
    <citation type="submission" date="2022-08" db="EMBL/GenBank/DDBJ databases">
        <title>Whole genome sequencing-based tracing of a 2022 introduction and outbreak of Xanthomonas hortorum pv. pelargonii.</title>
        <authorList>
            <person name="Iruegas-Bocardo F."/>
            <person name="Weisberg A.K."/>
            <person name="Riutta E.R."/>
            <person name="Kilday K."/>
            <person name="Bonkowski J.C."/>
            <person name="Creswell T."/>
            <person name="Daughtrey M.L."/>
            <person name="Rane K."/>
            <person name="Grunwald N.J."/>
            <person name="Chang J.H."/>
            <person name="Putnam M.L."/>
        </authorList>
    </citation>
    <scope>NUCLEOTIDE SEQUENCE [LARGE SCALE GENOMIC DNA]</scope>
    <source>
        <strain evidence="6 7">22-325</strain>
    </source>
</reference>
<evidence type="ECO:0000256" key="5">
    <source>
        <dbReference type="SAM" id="Phobius"/>
    </source>
</evidence>
<evidence type="ECO:0000256" key="4">
    <source>
        <dbReference type="ARBA" id="ARBA00023136"/>
    </source>
</evidence>
<dbReference type="PANTHER" id="PTHR43847">
    <property type="entry name" value="BLL3993 PROTEIN"/>
    <property type="match status" value="1"/>
</dbReference>
<keyword evidence="3 5" id="KW-1133">Transmembrane helix</keyword>
<evidence type="ECO:0000256" key="1">
    <source>
        <dbReference type="ARBA" id="ARBA00004127"/>
    </source>
</evidence>
<sequence>MQALETRFPSPILLVVLAAVVWLLPGAFYSRVCITVGVLCLALGLSINAWSKVMFRSAHTTVNPLHPERSSALVTSGLYRYSRNPMYLGYALVLLGWVMCRGQVLGLFAVALFIGYITVFQILPEERCLSARFQAQYAVYRAAVRRWL</sequence>
<keyword evidence="7" id="KW-1185">Reference proteome</keyword>
<evidence type="ECO:0000313" key="6">
    <source>
        <dbReference type="EMBL" id="WOB28520.1"/>
    </source>
</evidence>
<comment type="subcellular location">
    <subcellularLocation>
        <location evidence="1">Endomembrane system</location>
        <topology evidence="1">Multi-pass membrane protein</topology>
    </subcellularLocation>
</comment>
<feature type="transmembrane region" description="Helical" evidence="5">
    <location>
        <begin position="12"/>
        <end position="28"/>
    </location>
</feature>
<name>A0ABZ0DJ95_9XANT</name>
<dbReference type="InterPro" id="IPR052527">
    <property type="entry name" value="Metal_cation-efflux_comp"/>
</dbReference>
<dbReference type="PANTHER" id="PTHR43847:SF1">
    <property type="entry name" value="BLL3993 PROTEIN"/>
    <property type="match status" value="1"/>
</dbReference>
<feature type="transmembrane region" description="Helical" evidence="5">
    <location>
        <begin position="87"/>
        <end position="117"/>
    </location>
</feature>
<keyword evidence="4 5" id="KW-0472">Membrane</keyword>
<dbReference type="Pfam" id="PF04191">
    <property type="entry name" value="PEMT"/>
    <property type="match status" value="1"/>
</dbReference>
<evidence type="ECO:0000256" key="3">
    <source>
        <dbReference type="ARBA" id="ARBA00022989"/>
    </source>
</evidence>
<protein>
    <submittedName>
        <fullName evidence="6">Isoprenylcysteine carboxylmethyltransferase family protein</fullName>
    </submittedName>
</protein>